<proteinExistence type="inferred from homology"/>
<dbReference type="GO" id="GO:0043778">
    <property type="term" value="F:cobalt-precorrin-8 methylmutase activity"/>
    <property type="evidence" value="ECO:0007669"/>
    <property type="project" value="UniProtKB-EC"/>
</dbReference>
<gene>
    <name evidence="6" type="ORF">HNR45_000291</name>
</gene>
<dbReference type="InterPro" id="IPR036588">
    <property type="entry name" value="CobH/CbiC_sf"/>
</dbReference>
<dbReference type="GO" id="GO:0009236">
    <property type="term" value="P:cobalamin biosynthetic process"/>
    <property type="evidence" value="ECO:0007669"/>
    <property type="project" value="UniProtKB-UniPathway"/>
</dbReference>
<dbReference type="PANTHER" id="PTHR43588">
    <property type="entry name" value="COBALT-PRECORRIN-8 METHYLMUTASE"/>
    <property type="match status" value="1"/>
</dbReference>
<dbReference type="InterPro" id="IPR003722">
    <property type="entry name" value="Cbl_synth_CobH/CbiC"/>
</dbReference>
<dbReference type="GO" id="GO:0016993">
    <property type="term" value="F:precorrin-8X methylmutase activity"/>
    <property type="evidence" value="ECO:0007669"/>
    <property type="project" value="UniProtKB-EC"/>
</dbReference>
<evidence type="ECO:0000256" key="3">
    <source>
        <dbReference type="ARBA" id="ARBA00022573"/>
    </source>
</evidence>
<dbReference type="Gene3D" id="3.40.50.10230">
    <property type="entry name" value="Cobalamin biosynthesis CobH/CbiC, precorrin-8X methylmutase"/>
    <property type="match status" value="1"/>
</dbReference>
<comment type="pathway">
    <text evidence="1">Cofactor biosynthesis; adenosylcobalamin biosynthesis.</text>
</comment>
<dbReference type="PANTHER" id="PTHR43588:SF1">
    <property type="entry name" value="COBALT-PRECORRIN-8 METHYLMUTASE"/>
    <property type="match status" value="1"/>
</dbReference>
<evidence type="ECO:0000256" key="4">
    <source>
        <dbReference type="ARBA" id="ARBA00023235"/>
    </source>
</evidence>
<dbReference type="AlphaFoldDB" id="A0A841R2F9"/>
<feature type="domain" description="Cobalamin biosynthesis precorrin-8X methylmutase CobH/CbiC" evidence="5">
    <location>
        <begin position="10"/>
        <end position="206"/>
    </location>
</feature>
<evidence type="ECO:0000256" key="1">
    <source>
        <dbReference type="ARBA" id="ARBA00004953"/>
    </source>
</evidence>
<accession>A0A841R2F9</accession>
<keyword evidence="3" id="KW-0169">Cobalamin biosynthesis</keyword>
<dbReference type="SUPFAM" id="SSF63965">
    <property type="entry name" value="Precorrin-8X methylmutase CbiC/CobH"/>
    <property type="match status" value="1"/>
</dbReference>
<dbReference type="EC" id="5.4.99.61" evidence="6"/>
<protein>
    <submittedName>
        <fullName evidence="6">Precorrin-8X/cobalt-precorrin-8 methylmutase</fullName>
        <ecNumber evidence="6">5.4.99.60</ecNumber>
        <ecNumber evidence="6">5.4.99.61</ecNumber>
    </submittedName>
</protein>
<evidence type="ECO:0000259" key="5">
    <source>
        <dbReference type="Pfam" id="PF02570"/>
    </source>
</evidence>
<evidence type="ECO:0000256" key="2">
    <source>
        <dbReference type="ARBA" id="ARBA00009774"/>
    </source>
</evidence>
<evidence type="ECO:0000313" key="6">
    <source>
        <dbReference type="EMBL" id="MBB6477269.1"/>
    </source>
</evidence>
<name>A0A841R2F9_9FIRM</name>
<keyword evidence="7" id="KW-1185">Reference proteome</keyword>
<dbReference type="EMBL" id="JACHHI010000001">
    <property type="protein sequence ID" value="MBB6477269.1"/>
    <property type="molecule type" value="Genomic_DNA"/>
</dbReference>
<reference evidence="6 7" key="1">
    <citation type="submission" date="2020-08" db="EMBL/GenBank/DDBJ databases">
        <title>Genomic Encyclopedia of Type Strains, Phase IV (KMG-IV): sequencing the most valuable type-strain genomes for metagenomic binning, comparative biology and taxonomic classification.</title>
        <authorList>
            <person name="Goeker M."/>
        </authorList>
    </citation>
    <scope>NUCLEOTIDE SEQUENCE [LARGE SCALE GENOMIC DNA]</scope>
    <source>
        <strain evidence="6 7">DSM 21255</strain>
    </source>
</reference>
<dbReference type="Proteomes" id="UP000591941">
    <property type="component" value="Unassembled WGS sequence"/>
</dbReference>
<dbReference type="Pfam" id="PF02570">
    <property type="entry name" value="CbiC"/>
    <property type="match status" value="1"/>
</dbReference>
<evidence type="ECO:0000313" key="7">
    <source>
        <dbReference type="Proteomes" id="UP000591941"/>
    </source>
</evidence>
<dbReference type="UniPathway" id="UPA00148"/>
<comment type="similarity">
    <text evidence="2">Belongs to the CobH/CbiC family.</text>
</comment>
<organism evidence="6 7">
    <name type="scientific">Negativicoccus succinicivorans</name>
    <dbReference type="NCBI Taxonomy" id="620903"/>
    <lineage>
        <taxon>Bacteria</taxon>
        <taxon>Bacillati</taxon>
        <taxon>Bacillota</taxon>
        <taxon>Negativicutes</taxon>
        <taxon>Veillonellales</taxon>
        <taxon>Veillonellaceae</taxon>
        <taxon>Negativicoccus</taxon>
    </lineage>
</organism>
<comment type="caution">
    <text evidence="6">The sequence shown here is derived from an EMBL/GenBank/DDBJ whole genome shotgun (WGS) entry which is preliminary data.</text>
</comment>
<dbReference type="EC" id="5.4.99.60" evidence="6"/>
<sequence length="220" mass="23686">MMEYVKQPKEIEDKSMKIIRPYLEGMDLSEEEIAVYSRTIHASGDVEYAKLVTTSQDAVAAGLNALKNGADIYCDVEMVRTGINKKALAQLGGEVFCQVSAPEIAEAAKAEGITRSIAAMRAYGKRLDGNIVAIGNAPTALYEVLRLCSEENIRPVLIVGIPVGFVGAAESKEALVEQAPVPFVTVRGNKGGSPIAASVINALLYLLVQRTQMLYIEPNK</sequence>
<keyword evidence="4 6" id="KW-0413">Isomerase</keyword>